<keyword evidence="2" id="KW-0326">Glycosidase</keyword>
<reference evidence="4" key="1">
    <citation type="submission" date="2022-10" db="EMBL/GenBank/DDBJ databases">
        <title>Determination and structural analysis of whole genome sequence of Sarocladium strictum F4-1.</title>
        <authorList>
            <person name="Hu L."/>
            <person name="Jiang Y."/>
        </authorList>
    </citation>
    <scope>NUCLEOTIDE SEQUENCE</scope>
    <source>
        <strain evidence="4">F4-1</strain>
    </source>
</reference>
<evidence type="ECO:0000313" key="5">
    <source>
        <dbReference type="Proteomes" id="UP001175261"/>
    </source>
</evidence>
<dbReference type="InterPro" id="IPR002594">
    <property type="entry name" value="GH12"/>
</dbReference>
<evidence type="ECO:0000256" key="2">
    <source>
        <dbReference type="RuleBase" id="RU361163"/>
    </source>
</evidence>
<keyword evidence="3" id="KW-0472">Membrane</keyword>
<protein>
    <submittedName>
        <fullName evidence="4">Uncharacterized protein</fullName>
    </submittedName>
</protein>
<organism evidence="4 5">
    <name type="scientific">Sarocladium strictum</name>
    <name type="common">Black bundle disease fungus</name>
    <name type="synonym">Acremonium strictum</name>
    <dbReference type="NCBI Taxonomy" id="5046"/>
    <lineage>
        <taxon>Eukaryota</taxon>
        <taxon>Fungi</taxon>
        <taxon>Dikarya</taxon>
        <taxon>Ascomycota</taxon>
        <taxon>Pezizomycotina</taxon>
        <taxon>Sordariomycetes</taxon>
        <taxon>Hypocreomycetidae</taxon>
        <taxon>Hypocreales</taxon>
        <taxon>Sarocladiaceae</taxon>
        <taxon>Sarocladium</taxon>
    </lineage>
</organism>
<keyword evidence="5" id="KW-1185">Reference proteome</keyword>
<dbReference type="GO" id="GO:0000272">
    <property type="term" value="P:polysaccharide catabolic process"/>
    <property type="evidence" value="ECO:0007669"/>
    <property type="project" value="UniProtKB-KW"/>
</dbReference>
<gene>
    <name evidence="4" type="ORF">NLU13_6279</name>
</gene>
<dbReference type="Pfam" id="PF01670">
    <property type="entry name" value="Glyco_hydro_12"/>
    <property type="match status" value="1"/>
</dbReference>
<sequence length="311" mass="33812">MGVLWLLNFVLIAFPIGTTVGVLMGLQKHRIATGQPPLFVDNGIKWNNYCDKTLGISPPSKGDHYTLNPNQWGVTAATVGSLCMNVTTFNNETYATDATAPEFAVTWIYNQGPETAPVHAFPNCKVASQVFPASFNNIDKLMLDLEWTYGLGNNTAVSTSKADLEKNLVNTNVAIDIFADPDQNVATDTEKAKMEIMVWFAAYGPATQPLGMATTGIVETQVVEGISFDLYTGENAAGQKVFTWYSATPIHNYTGDLMPLMDILLAKNDPDYPSTKDYIGYMSLGSEALSANSTVTFHVPTLAIDVELKQS</sequence>
<keyword evidence="2" id="KW-0378">Hydrolase</keyword>
<dbReference type="InterPro" id="IPR013320">
    <property type="entry name" value="ConA-like_dom_sf"/>
</dbReference>
<proteinExistence type="inferred from homology"/>
<name>A0AA39GHZ7_SARSR</name>
<comment type="caution">
    <text evidence="4">The sequence shown here is derived from an EMBL/GenBank/DDBJ whole genome shotgun (WGS) entry which is preliminary data.</text>
</comment>
<evidence type="ECO:0000256" key="3">
    <source>
        <dbReference type="SAM" id="Phobius"/>
    </source>
</evidence>
<dbReference type="PANTHER" id="PTHR34002:SF9">
    <property type="entry name" value="XYLOGLUCAN-SPECIFIC ENDO-BETA-1,4-GLUCANASE A"/>
    <property type="match status" value="1"/>
</dbReference>
<dbReference type="Proteomes" id="UP001175261">
    <property type="component" value="Unassembled WGS sequence"/>
</dbReference>
<evidence type="ECO:0000256" key="1">
    <source>
        <dbReference type="ARBA" id="ARBA00005519"/>
    </source>
</evidence>
<feature type="transmembrane region" description="Helical" evidence="3">
    <location>
        <begin position="6"/>
        <end position="26"/>
    </location>
</feature>
<keyword evidence="2" id="KW-0624">Polysaccharide degradation</keyword>
<dbReference type="AlphaFoldDB" id="A0AA39GHZ7"/>
<keyword evidence="3" id="KW-0812">Transmembrane</keyword>
<dbReference type="GO" id="GO:0008810">
    <property type="term" value="F:cellulase activity"/>
    <property type="evidence" value="ECO:0007669"/>
    <property type="project" value="InterPro"/>
</dbReference>
<dbReference type="InterPro" id="IPR013319">
    <property type="entry name" value="GH11/12"/>
</dbReference>
<dbReference type="EMBL" id="JAPDFR010000005">
    <property type="protein sequence ID" value="KAK0386442.1"/>
    <property type="molecule type" value="Genomic_DNA"/>
</dbReference>
<accession>A0AA39GHZ7</accession>
<keyword evidence="3" id="KW-1133">Transmembrane helix</keyword>
<evidence type="ECO:0000313" key="4">
    <source>
        <dbReference type="EMBL" id="KAK0386442.1"/>
    </source>
</evidence>
<dbReference type="Gene3D" id="2.60.120.180">
    <property type="match status" value="1"/>
</dbReference>
<comment type="similarity">
    <text evidence="1 2">Belongs to the glycosyl hydrolase 12 (cellulase H) family.</text>
</comment>
<dbReference type="PANTHER" id="PTHR34002">
    <property type="entry name" value="BLR1656 PROTEIN"/>
    <property type="match status" value="1"/>
</dbReference>
<dbReference type="SUPFAM" id="SSF49899">
    <property type="entry name" value="Concanavalin A-like lectins/glucanases"/>
    <property type="match status" value="1"/>
</dbReference>
<keyword evidence="2" id="KW-0119">Carbohydrate metabolism</keyword>